<keyword evidence="2" id="KW-1185">Reference proteome</keyword>
<evidence type="ECO:0000313" key="1">
    <source>
        <dbReference type="EnsemblPlants" id="KQL24400"/>
    </source>
</evidence>
<reference evidence="2" key="1">
    <citation type="journal article" date="2012" name="Nat. Biotechnol.">
        <title>Reference genome sequence of the model plant Setaria.</title>
        <authorList>
            <person name="Bennetzen J.L."/>
            <person name="Schmutz J."/>
            <person name="Wang H."/>
            <person name="Percifield R."/>
            <person name="Hawkins J."/>
            <person name="Pontaroli A.C."/>
            <person name="Estep M."/>
            <person name="Feng L."/>
            <person name="Vaughn J.N."/>
            <person name="Grimwood J."/>
            <person name="Jenkins J."/>
            <person name="Barry K."/>
            <person name="Lindquist E."/>
            <person name="Hellsten U."/>
            <person name="Deshpande S."/>
            <person name="Wang X."/>
            <person name="Wu X."/>
            <person name="Mitros T."/>
            <person name="Triplett J."/>
            <person name="Yang X."/>
            <person name="Ye C.Y."/>
            <person name="Mauro-Herrera M."/>
            <person name="Wang L."/>
            <person name="Li P."/>
            <person name="Sharma M."/>
            <person name="Sharma R."/>
            <person name="Ronald P.C."/>
            <person name="Panaud O."/>
            <person name="Kellogg E.A."/>
            <person name="Brutnell T.P."/>
            <person name="Doust A.N."/>
            <person name="Tuskan G.A."/>
            <person name="Rokhsar D."/>
            <person name="Devos K.M."/>
        </authorList>
    </citation>
    <scope>NUCLEOTIDE SEQUENCE [LARGE SCALE GENOMIC DNA]</scope>
    <source>
        <strain evidence="2">cv. Yugu1</strain>
    </source>
</reference>
<name>K4A4G0_SETIT</name>
<proteinExistence type="predicted"/>
<dbReference type="EMBL" id="AGNK02001065">
    <property type="status" value="NOT_ANNOTATED_CDS"/>
    <property type="molecule type" value="Genomic_DNA"/>
</dbReference>
<dbReference type="InParanoid" id="K4A4G0"/>
<reference evidence="1" key="2">
    <citation type="submission" date="2018-08" db="UniProtKB">
        <authorList>
            <consortium name="EnsemblPlants"/>
        </authorList>
    </citation>
    <scope>IDENTIFICATION</scope>
    <source>
        <strain evidence="1">Yugu1</strain>
    </source>
</reference>
<accession>K4A4G0</accession>
<dbReference type="Proteomes" id="UP000004995">
    <property type="component" value="Unassembled WGS sequence"/>
</dbReference>
<protein>
    <submittedName>
        <fullName evidence="1">Uncharacterized protein</fullName>
    </submittedName>
</protein>
<dbReference type="HOGENOM" id="CLU_2871868_0_0_1"/>
<evidence type="ECO:0000313" key="2">
    <source>
        <dbReference type="Proteomes" id="UP000004995"/>
    </source>
</evidence>
<dbReference type="EnsemblPlants" id="KQL24400">
    <property type="protein sequence ID" value="KQL24400"/>
    <property type="gene ID" value="SETIT_033764mg"/>
</dbReference>
<dbReference type="AlphaFoldDB" id="K4A4G0"/>
<organism evidence="1 2">
    <name type="scientific">Setaria italica</name>
    <name type="common">Foxtail millet</name>
    <name type="synonym">Panicum italicum</name>
    <dbReference type="NCBI Taxonomy" id="4555"/>
    <lineage>
        <taxon>Eukaryota</taxon>
        <taxon>Viridiplantae</taxon>
        <taxon>Streptophyta</taxon>
        <taxon>Embryophyta</taxon>
        <taxon>Tracheophyta</taxon>
        <taxon>Spermatophyta</taxon>
        <taxon>Magnoliopsida</taxon>
        <taxon>Liliopsida</taxon>
        <taxon>Poales</taxon>
        <taxon>Poaceae</taxon>
        <taxon>PACMAD clade</taxon>
        <taxon>Panicoideae</taxon>
        <taxon>Panicodae</taxon>
        <taxon>Paniceae</taxon>
        <taxon>Cenchrinae</taxon>
        <taxon>Setaria</taxon>
    </lineage>
</organism>
<dbReference type="Gramene" id="KQL24400">
    <property type="protein sequence ID" value="KQL24400"/>
    <property type="gene ID" value="SETIT_033764mg"/>
</dbReference>
<sequence>MDYTAASPEFIYCCQLLYCKAMTTCLKTHYIACYCSLLCVTLLHAHNGEYKKLISCVMSLSLVK</sequence>